<evidence type="ECO:0000313" key="2">
    <source>
        <dbReference type="EMBL" id="KAK0705120.1"/>
    </source>
</evidence>
<feature type="compositionally biased region" description="Basic and acidic residues" evidence="1">
    <location>
        <begin position="119"/>
        <end position="150"/>
    </location>
</feature>
<dbReference type="EMBL" id="JAUKUA010000007">
    <property type="protein sequence ID" value="KAK0705120.1"/>
    <property type="molecule type" value="Genomic_DNA"/>
</dbReference>
<protein>
    <submittedName>
        <fullName evidence="2">Uncharacterized protein</fullName>
    </submittedName>
</protein>
<sequence>MASTDTRMTWDHKADHDLLTAMTQEFQPSQEQLRSVMARMHSFGYTCTVKAITQHLQKLRRKEGSGPAAKSDGGEGSSTPKSAKKRPAPASGKKTASAKKAAAAKLSDPQDDSEPDMESPSKRVKTEKARKGKGVKKEESGDEQPVKKEEQDDDENVGPAV</sequence>
<feature type="compositionally biased region" description="Low complexity" evidence="1">
    <location>
        <begin position="88"/>
        <end position="105"/>
    </location>
</feature>
<feature type="region of interest" description="Disordered" evidence="1">
    <location>
        <begin position="56"/>
        <end position="161"/>
    </location>
</feature>
<comment type="caution">
    <text evidence="2">The sequence shown here is derived from an EMBL/GenBank/DDBJ whole genome shotgun (WGS) entry which is preliminary data.</text>
</comment>
<proteinExistence type="predicted"/>
<reference evidence="2" key="1">
    <citation type="submission" date="2023-06" db="EMBL/GenBank/DDBJ databases">
        <title>Genome-scale phylogeny and comparative genomics of the fungal order Sordariales.</title>
        <authorList>
            <consortium name="Lawrence Berkeley National Laboratory"/>
            <person name="Hensen N."/>
            <person name="Bonometti L."/>
            <person name="Westerberg I."/>
            <person name="Brannstrom I.O."/>
            <person name="Guillou S."/>
            <person name="Cros-Aarteil S."/>
            <person name="Calhoun S."/>
            <person name="Haridas S."/>
            <person name="Kuo A."/>
            <person name="Mondo S."/>
            <person name="Pangilinan J."/>
            <person name="Riley R."/>
            <person name="Labutti K."/>
            <person name="Andreopoulos B."/>
            <person name="Lipzen A."/>
            <person name="Chen C."/>
            <person name="Yanf M."/>
            <person name="Daum C."/>
            <person name="Ng V."/>
            <person name="Clum A."/>
            <person name="Steindorff A."/>
            <person name="Ohm R."/>
            <person name="Martin F."/>
            <person name="Silar P."/>
            <person name="Natvig D."/>
            <person name="Lalanne C."/>
            <person name="Gautier V."/>
            <person name="Ament-Velasquez S.L."/>
            <person name="Kruys A."/>
            <person name="Hutchinson M.I."/>
            <person name="Powell A.J."/>
            <person name="Barry K."/>
            <person name="Miller A.N."/>
            <person name="Grigoriev I.V."/>
            <person name="Debuchy R."/>
            <person name="Gladieux P."/>
            <person name="Thoren M.H."/>
            <person name="Johannesson H."/>
        </authorList>
    </citation>
    <scope>NUCLEOTIDE SEQUENCE</scope>
    <source>
        <strain evidence="2">SMH4607-1</strain>
    </source>
</reference>
<keyword evidence="3" id="KW-1185">Reference proteome</keyword>
<feature type="compositionally biased region" description="Acidic residues" evidence="1">
    <location>
        <begin position="151"/>
        <end position="161"/>
    </location>
</feature>
<evidence type="ECO:0000256" key="1">
    <source>
        <dbReference type="SAM" id="MobiDB-lite"/>
    </source>
</evidence>
<accession>A0AA39ZWW7</accession>
<dbReference type="Proteomes" id="UP001172102">
    <property type="component" value="Unassembled WGS sequence"/>
</dbReference>
<dbReference type="AlphaFoldDB" id="A0AA39ZWW7"/>
<name>A0AA39ZWW7_9PEZI</name>
<evidence type="ECO:0000313" key="3">
    <source>
        <dbReference type="Proteomes" id="UP001172102"/>
    </source>
</evidence>
<gene>
    <name evidence="2" type="ORF">B0H67DRAFT_649487</name>
</gene>
<organism evidence="2 3">
    <name type="scientific">Lasiosphaeris hirsuta</name>
    <dbReference type="NCBI Taxonomy" id="260670"/>
    <lineage>
        <taxon>Eukaryota</taxon>
        <taxon>Fungi</taxon>
        <taxon>Dikarya</taxon>
        <taxon>Ascomycota</taxon>
        <taxon>Pezizomycotina</taxon>
        <taxon>Sordariomycetes</taxon>
        <taxon>Sordariomycetidae</taxon>
        <taxon>Sordariales</taxon>
        <taxon>Lasiosphaeriaceae</taxon>
        <taxon>Lasiosphaeris</taxon>
    </lineage>
</organism>